<gene>
    <name evidence="9" type="ORF">ElyMa_005094500</name>
</gene>
<evidence type="ECO:0000256" key="3">
    <source>
        <dbReference type="ARBA" id="ARBA00022722"/>
    </source>
</evidence>
<evidence type="ECO:0000313" key="10">
    <source>
        <dbReference type="Proteomes" id="UP000762676"/>
    </source>
</evidence>
<dbReference type="Gene3D" id="1.10.340.70">
    <property type="match status" value="1"/>
</dbReference>
<keyword evidence="10" id="KW-1185">Reference proteome</keyword>
<evidence type="ECO:0000259" key="8">
    <source>
        <dbReference type="Pfam" id="PF17921"/>
    </source>
</evidence>
<dbReference type="EMBL" id="BMAT01010182">
    <property type="protein sequence ID" value="GFS21879.1"/>
    <property type="molecule type" value="Genomic_DNA"/>
</dbReference>
<dbReference type="GO" id="GO:0003964">
    <property type="term" value="F:RNA-directed DNA polymerase activity"/>
    <property type="evidence" value="ECO:0007669"/>
    <property type="project" value="UniProtKB-KW"/>
</dbReference>
<keyword evidence="5" id="KW-0378">Hydrolase</keyword>
<evidence type="ECO:0000259" key="7">
    <source>
        <dbReference type="Pfam" id="PF17917"/>
    </source>
</evidence>
<dbReference type="Pfam" id="PF17917">
    <property type="entry name" value="RT_RNaseH"/>
    <property type="match status" value="1"/>
</dbReference>
<evidence type="ECO:0000256" key="1">
    <source>
        <dbReference type="ARBA" id="ARBA00022679"/>
    </source>
</evidence>
<name>A0AAV4JIG0_9GAST</name>
<dbReference type="SUPFAM" id="SSF56672">
    <property type="entry name" value="DNA/RNA polymerases"/>
    <property type="match status" value="1"/>
</dbReference>
<feature type="domain" description="Reverse transcriptase RNase H-like" evidence="7">
    <location>
        <begin position="5"/>
        <end position="81"/>
    </location>
</feature>
<dbReference type="GO" id="GO:0016787">
    <property type="term" value="F:hydrolase activity"/>
    <property type="evidence" value="ECO:0007669"/>
    <property type="project" value="UniProtKB-KW"/>
</dbReference>
<keyword evidence="4" id="KW-0255">Endonuclease</keyword>
<evidence type="ECO:0000256" key="2">
    <source>
        <dbReference type="ARBA" id="ARBA00022695"/>
    </source>
</evidence>
<organism evidence="9 10">
    <name type="scientific">Elysia marginata</name>
    <dbReference type="NCBI Taxonomy" id="1093978"/>
    <lineage>
        <taxon>Eukaryota</taxon>
        <taxon>Metazoa</taxon>
        <taxon>Spiralia</taxon>
        <taxon>Lophotrochozoa</taxon>
        <taxon>Mollusca</taxon>
        <taxon>Gastropoda</taxon>
        <taxon>Heterobranchia</taxon>
        <taxon>Euthyneura</taxon>
        <taxon>Panpulmonata</taxon>
        <taxon>Sacoglossa</taxon>
        <taxon>Placobranchoidea</taxon>
        <taxon>Plakobranchidae</taxon>
        <taxon>Elysia</taxon>
    </lineage>
</organism>
<keyword evidence="1" id="KW-0808">Transferase</keyword>
<feature type="domain" description="Integrase zinc-binding" evidence="8">
    <location>
        <begin position="182"/>
        <end position="218"/>
    </location>
</feature>
<dbReference type="PANTHER" id="PTHR37984:SF8">
    <property type="entry name" value="CCHC-TYPE DOMAIN-CONTAINING PROTEIN"/>
    <property type="match status" value="1"/>
</dbReference>
<dbReference type="Pfam" id="PF17921">
    <property type="entry name" value="Integrase_H2C2"/>
    <property type="match status" value="1"/>
</dbReference>
<evidence type="ECO:0000256" key="6">
    <source>
        <dbReference type="ARBA" id="ARBA00022918"/>
    </source>
</evidence>
<protein>
    <submittedName>
        <fullName evidence="9">Retrovirus-related Pol polyprotein from transposon 297</fullName>
    </submittedName>
</protein>
<evidence type="ECO:0000256" key="5">
    <source>
        <dbReference type="ARBA" id="ARBA00022801"/>
    </source>
</evidence>
<dbReference type="GO" id="GO:0004519">
    <property type="term" value="F:endonuclease activity"/>
    <property type="evidence" value="ECO:0007669"/>
    <property type="project" value="UniProtKB-KW"/>
</dbReference>
<dbReference type="AlphaFoldDB" id="A0AAV4JIG0"/>
<dbReference type="InterPro" id="IPR041588">
    <property type="entry name" value="Integrase_H2C2"/>
</dbReference>
<keyword evidence="3" id="KW-0540">Nuclease</keyword>
<dbReference type="PANTHER" id="PTHR37984">
    <property type="entry name" value="PROTEIN CBG26694"/>
    <property type="match status" value="1"/>
</dbReference>
<evidence type="ECO:0000256" key="4">
    <source>
        <dbReference type="ARBA" id="ARBA00022759"/>
    </source>
</evidence>
<sequence length="220" mass="25709">MQDGRPIEFVSKTLSLSQRRWAQIEKELLAVVLGLERFDQYTYGRHVVVQNDHKPLENIMKKPVSQTPRRQKNLLMRLHRYDCKFRYLQGPSLLITDTVSRAVGTDNPHQIPDLQINSFGTIPDPILTTIRNATNDDQTLQILQQYIIDGWPPHKPSIPYWNVLNDLSIEDNIIYKVEQALIPQALREIIKQRLHAAHLGYNSMMRRVHTTVWWPGIQMK</sequence>
<evidence type="ECO:0000313" key="9">
    <source>
        <dbReference type="EMBL" id="GFS21879.1"/>
    </source>
</evidence>
<dbReference type="InterPro" id="IPR043502">
    <property type="entry name" value="DNA/RNA_pol_sf"/>
</dbReference>
<reference evidence="9 10" key="1">
    <citation type="journal article" date="2021" name="Elife">
        <title>Chloroplast acquisition without the gene transfer in kleptoplastic sea slugs, Plakobranchus ocellatus.</title>
        <authorList>
            <person name="Maeda T."/>
            <person name="Takahashi S."/>
            <person name="Yoshida T."/>
            <person name="Shimamura S."/>
            <person name="Takaki Y."/>
            <person name="Nagai Y."/>
            <person name="Toyoda A."/>
            <person name="Suzuki Y."/>
            <person name="Arimoto A."/>
            <person name="Ishii H."/>
            <person name="Satoh N."/>
            <person name="Nishiyama T."/>
            <person name="Hasebe M."/>
            <person name="Maruyama T."/>
            <person name="Minagawa J."/>
            <person name="Obokata J."/>
            <person name="Shigenobu S."/>
        </authorList>
    </citation>
    <scope>NUCLEOTIDE SEQUENCE [LARGE SCALE GENOMIC DNA]</scope>
</reference>
<comment type="caution">
    <text evidence="9">The sequence shown here is derived from an EMBL/GenBank/DDBJ whole genome shotgun (WGS) entry which is preliminary data.</text>
</comment>
<keyword evidence="6" id="KW-0695">RNA-directed DNA polymerase</keyword>
<keyword evidence="2" id="KW-0548">Nucleotidyltransferase</keyword>
<dbReference type="Proteomes" id="UP000762676">
    <property type="component" value="Unassembled WGS sequence"/>
</dbReference>
<proteinExistence type="predicted"/>
<dbReference type="InterPro" id="IPR041373">
    <property type="entry name" value="RT_RNaseH"/>
</dbReference>
<dbReference type="InterPro" id="IPR050951">
    <property type="entry name" value="Retrovirus_Pol_polyprotein"/>
</dbReference>
<accession>A0AAV4JIG0</accession>